<dbReference type="InterPro" id="IPR001841">
    <property type="entry name" value="Znf_RING"/>
</dbReference>
<evidence type="ECO:0000256" key="7">
    <source>
        <dbReference type="SAM" id="Coils"/>
    </source>
</evidence>
<dbReference type="EMBL" id="CAWUFR010000144">
    <property type="protein sequence ID" value="CAK6969928.1"/>
    <property type="molecule type" value="Genomic_DNA"/>
</dbReference>
<feature type="domain" description="B box-type" evidence="9">
    <location>
        <begin position="149"/>
        <end position="189"/>
    </location>
</feature>
<reference evidence="11 12" key="1">
    <citation type="submission" date="2024-01" db="EMBL/GenBank/DDBJ databases">
        <authorList>
            <person name="Alioto T."/>
            <person name="Alioto T."/>
            <person name="Gomez Garrido J."/>
        </authorList>
    </citation>
    <scope>NUCLEOTIDE SEQUENCE [LARGE SCALE GENOMIC DNA]</scope>
</reference>
<dbReference type="Pfam" id="PF25600">
    <property type="entry name" value="TRIM_CC"/>
    <property type="match status" value="1"/>
</dbReference>
<dbReference type="InterPro" id="IPR006574">
    <property type="entry name" value="PRY"/>
</dbReference>
<dbReference type="InterPro" id="IPR013320">
    <property type="entry name" value="ConA-like_dom_sf"/>
</dbReference>
<dbReference type="SMART" id="SM00336">
    <property type="entry name" value="BBOX"/>
    <property type="match status" value="1"/>
</dbReference>
<protein>
    <submittedName>
        <fullName evidence="11">E3 ubiquitin-protein ligase TRIM39-like</fullName>
    </submittedName>
</protein>
<dbReference type="PANTHER" id="PTHR25465:SF32">
    <property type="entry name" value="BLOODTHIRSTY-RELATED GENE FAMILY, MEMBER 16 ISOFORM X1-RELATED"/>
    <property type="match status" value="1"/>
</dbReference>
<dbReference type="SMART" id="SM00184">
    <property type="entry name" value="RING"/>
    <property type="match status" value="1"/>
</dbReference>
<dbReference type="PANTHER" id="PTHR25465">
    <property type="entry name" value="B-BOX DOMAIN CONTAINING"/>
    <property type="match status" value="1"/>
</dbReference>
<dbReference type="SUPFAM" id="SSF57845">
    <property type="entry name" value="B-box zinc-binding domain"/>
    <property type="match status" value="1"/>
</dbReference>
<dbReference type="AlphaFoldDB" id="A0AAV1PE68"/>
<dbReference type="Gene3D" id="4.10.830.40">
    <property type="match status" value="1"/>
</dbReference>
<dbReference type="InterPro" id="IPR003877">
    <property type="entry name" value="SPRY_dom"/>
</dbReference>
<comment type="caution">
    <text evidence="11">The sequence shown here is derived from an EMBL/GenBank/DDBJ whole genome shotgun (WGS) entry which is preliminary data.</text>
</comment>
<evidence type="ECO:0000256" key="2">
    <source>
        <dbReference type="ARBA" id="ARBA00022723"/>
    </source>
</evidence>
<dbReference type="InterPro" id="IPR003879">
    <property type="entry name" value="Butyrophylin_SPRY"/>
</dbReference>
<keyword evidence="7" id="KW-0175">Coiled coil</keyword>
<evidence type="ECO:0000256" key="4">
    <source>
        <dbReference type="ARBA" id="ARBA00022833"/>
    </source>
</evidence>
<dbReference type="InterPro" id="IPR043136">
    <property type="entry name" value="B30.2/SPRY_sf"/>
</dbReference>
<keyword evidence="4" id="KW-0862">Zinc</keyword>
<evidence type="ECO:0000259" key="10">
    <source>
        <dbReference type="PROSITE" id="PS50188"/>
    </source>
</evidence>
<sequence>MSAASCLRSEDQFLCSICLDVFTDPVTTPCGHNFCKNCINEHWNSNDQYLCPMCKKVFNIRPELHINTFISEMVSQFRQEAQQKASSSSSEQQAAKPGEVPCDVCTGTKLKALKSCLVCLTSYCETHLEPHLTMSGLKRHQLMDPVENLEDRMCMKHDKPLELFCKTDQTCVCMLCSVLDHKTHEFVPLKEEYEGKKAELGKTEAEIQEMIQKRRLKIQEIKHSVDLSEEAADREKAEGVQVFTALKESVERSLNELIETIEEKQRTTEKQAEDFIKELEQEISELKKRSSEVEKLSHSEDHLHLLQNFPSLKAAPPTKDWTEVSVRPSYEGTVVKAVAQLEETLSKQMKKLFEAELKRVQQYAVNVTLDPVTAHPNLILSKSKKQVYHGDVMKNLPDNPKRFSNCPCVLGKQSLSSGRFYFEVQVKEKTDWDLGVARESINRKGDITLRPQDGFWTIWLRNGNEYSACNNPSVCLSLKSQPQKVGVFVDYEEGLVSFYDVDAAALIYSFTGCSFTEKLYPFFSPFTNDGGKNSAPLIICRVNQTK</sequence>
<keyword evidence="12" id="KW-1185">Reference proteome</keyword>
<dbReference type="InterPro" id="IPR013083">
    <property type="entry name" value="Znf_RING/FYVE/PHD"/>
</dbReference>
<dbReference type="InterPro" id="IPR000315">
    <property type="entry name" value="Znf_B-box"/>
</dbReference>
<dbReference type="PROSITE" id="PS50188">
    <property type="entry name" value="B302_SPRY"/>
    <property type="match status" value="1"/>
</dbReference>
<gene>
    <name evidence="11" type="ORF">FSCOSCO3_A020831</name>
</gene>
<feature type="domain" description="B30.2/SPRY" evidence="10">
    <location>
        <begin position="347"/>
        <end position="544"/>
    </location>
</feature>
<dbReference type="InterPro" id="IPR058030">
    <property type="entry name" value="TRIM8/14/16/25/29/45/65_CC"/>
</dbReference>
<keyword evidence="5" id="KW-0391">Immunity</keyword>
<dbReference type="SMART" id="SM00449">
    <property type="entry name" value="SPRY"/>
    <property type="match status" value="1"/>
</dbReference>
<evidence type="ECO:0000259" key="8">
    <source>
        <dbReference type="PROSITE" id="PS50089"/>
    </source>
</evidence>
<dbReference type="GO" id="GO:0008270">
    <property type="term" value="F:zinc ion binding"/>
    <property type="evidence" value="ECO:0007669"/>
    <property type="project" value="UniProtKB-KW"/>
</dbReference>
<evidence type="ECO:0000313" key="12">
    <source>
        <dbReference type="Proteomes" id="UP001314229"/>
    </source>
</evidence>
<dbReference type="InterPro" id="IPR051051">
    <property type="entry name" value="E3_ubiq-ligase_TRIM/RNF"/>
</dbReference>
<keyword evidence="2" id="KW-0479">Metal-binding</keyword>
<dbReference type="SUPFAM" id="SSF49899">
    <property type="entry name" value="Concanavalin A-like lectins/glucanases"/>
    <property type="match status" value="1"/>
</dbReference>
<dbReference type="InterPro" id="IPR017907">
    <property type="entry name" value="Znf_RING_CS"/>
</dbReference>
<keyword evidence="1" id="KW-0399">Innate immunity</keyword>
<dbReference type="Pfam" id="PF13765">
    <property type="entry name" value="PRY"/>
    <property type="match status" value="1"/>
</dbReference>
<keyword evidence="3 6" id="KW-0863">Zinc-finger</keyword>
<evidence type="ECO:0000256" key="6">
    <source>
        <dbReference type="PROSITE-ProRule" id="PRU00024"/>
    </source>
</evidence>
<dbReference type="SUPFAM" id="SSF57850">
    <property type="entry name" value="RING/U-box"/>
    <property type="match status" value="1"/>
</dbReference>
<evidence type="ECO:0000256" key="3">
    <source>
        <dbReference type="ARBA" id="ARBA00022771"/>
    </source>
</evidence>
<dbReference type="Pfam" id="PF00622">
    <property type="entry name" value="SPRY"/>
    <property type="match status" value="1"/>
</dbReference>
<dbReference type="GO" id="GO:0045087">
    <property type="term" value="P:innate immune response"/>
    <property type="evidence" value="ECO:0007669"/>
    <property type="project" value="UniProtKB-KW"/>
</dbReference>
<name>A0AAV1PE68_SCOSC</name>
<dbReference type="InterPro" id="IPR001870">
    <property type="entry name" value="B30.2/SPRY"/>
</dbReference>
<dbReference type="Gene3D" id="2.60.120.920">
    <property type="match status" value="1"/>
</dbReference>
<organism evidence="11 12">
    <name type="scientific">Scomber scombrus</name>
    <name type="common">Atlantic mackerel</name>
    <name type="synonym">Scomber vernalis</name>
    <dbReference type="NCBI Taxonomy" id="13677"/>
    <lineage>
        <taxon>Eukaryota</taxon>
        <taxon>Metazoa</taxon>
        <taxon>Chordata</taxon>
        <taxon>Craniata</taxon>
        <taxon>Vertebrata</taxon>
        <taxon>Euteleostomi</taxon>
        <taxon>Actinopterygii</taxon>
        <taxon>Neopterygii</taxon>
        <taxon>Teleostei</taxon>
        <taxon>Neoteleostei</taxon>
        <taxon>Acanthomorphata</taxon>
        <taxon>Pelagiaria</taxon>
        <taxon>Scombriformes</taxon>
        <taxon>Scombridae</taxon>
        <taxon>Scomber</taxon>
    </lineage>
</organism>
<dbReference type="InterPro" id="IPR027370">
    <property type="entry name" value="Znf-RING_euk"/>
</dbReference>
<dbReference type="CDD" id="cd13733">
    <property type="entry name" value="SPRY_PRY_C-I_1"/>
    <property type="match status" value="1"/>
</dbReference>
<dbReference type="SMART" id="SM00589">
    <property type="entry name" value="PRY"/>
    <property type="match status" value="1"/>
</dbReference>
<dbReference type="Gene3D" id="3.30.40.10">
    <property type="entry name" value="Zinc/RING finger domain, C3HC4 (zinc finger)"/>
    <property type="match status" value="1"/>
</dbReference>
<feature type="coiled-coil region" evidence="7">
    <location>
        <begin position="247"/>
        <end position="296"/>
    </location>
</feature>
<dbReference type="FunFam" id="2.60.120.920:FF:000004">
    <property type="entry name" value="Butyrophilin subfamily 1 member A1"/>
    <property type="match status" value="1"/>
</dbReference>
<dbReference type="Proteomes" id="UP001314229">
    <property type="component" value="Unassembled WGS sequence"/>
</dbReference>
<dbReference type="Gene3D" id="3.30.160.60">
    <property type="entry name" value="Classic Zinc Finger"/>
    <property type="match status" value="1"/>
</dbReference>
<evidence type="ECO:0000259" key="9">
    <source>
        <dbReference type="PROSITE" id="PS50119"/>
    </source>
</evidence>
<dbReference type="PROSITE" id="PS00518">
    <property type="entry name" value="ZF_RING_1"/>
    <property type="match status" value="1"/>
</dbReference>
<evidence type="ECO:0000313" key="11">
    <source>
        <dbReference type="EMBL" id="CAK6969928.1"/>
    </source>
</evidence>
<accession>A0AAV1PE68</accession>
<dbReference type="CDD" id="cd19769">
    <property type="entry name" value="Bbox2_TRIM16-like"/>
    <property type="match status" value="1"/>
</dbReference>
<dbReference type="Pfam" id="PF00643">
    <property type="entry name" value="zf-B_box"/>
    <property type="match status" value="1"/>
</dbReference>
<evidence type="ECO:0000256" key="1">
    <source>
        <dbReference type="ARBA" id="ARBA00022588"/>
    </source>
</evidence>
<dbReference type="Pfam" id="PF13445">
    <property type="entry name" value="zf-RING_UBOX"/>
    <property type="match status" value="1"/>
</dbReference>
<evidence type="ECO:0000256" key="5">
    <source>
        <dbReference type="ARBA" id="ARBA00022859"/>
    </source>
</evidence>
<dbReference type="GO" id="GO:0005737">
    <property type="term" value="C:cytoplasm"/>
    <property type="evidence" value="ECO:0007669"/>
    <property type="project" value="UniProtKB-ARBA"/>
</dbReference>
<dbReference type="PROSITE" id="PS50119">
    <property type="entry name" value="ZF_BBOX"/>
    <property type="match status" value="1"/>
</dbReference>
<proteinExistence type="predicted"/>
<dbReference type="PRINTS" id="PR01407">
    <property type="entry name" value="BUTYPHLNCDUF"/>
</dbReference>
<feature type="domain" description="RING-type" evidence="8">
    <location>
        <begin position="15"/>
        <end position="55"/>
    </location>
</feature>
<dbReference type="PROSITE" id="PS50089">
    <property type="entry name" value="ZF_RING_2"/>
    <property type="match status" value="1"/>
</dbReference>